<sequence length="154" mass="17106">MLQHLVGPAVRVVVEAQLHQQSFPGMSIIAAVTKADGESRRWPLEVLSAEMLLRLGSSERRWRLARCREGEQSSNNAAGNEEAIASTFWGDCCGKRRRRVGRRQVRQRWPAERGSSCCCNNKGCGEGSEQRSRRVSDGCGSYALFLLGNSEPQL</sequence>
<dbReference type="EMBL" id="AMZH03010674">
    <property type="protein sequence ID" value="RRT54297.1"/>
    <property type="molecule type" value="Genomic_DNA"/>
</dbReference>
<organism evidence="1 2">
    <name type="scientific">Ensete ventricosum</name>
    <name type="common">Abyssinian banana</name>
    <name type="synonym">Musa ensete</name>
    <dbReference type="NCBI Taxonomy" id="4639"/>
    <lineage>
        <taxon>Eukaryota</taxon>
        <taxon>Viridiplantae</taxon>
        <taxon>Streptophyta</taxon>
        <taxon>Embryophyta</taxon>
        <taxon>Tracheophyta</taxon>
        <taxon>Spermatophyta</taxon>
        <taxon>Magnoliopsida</taxon>
        <taxon>Liliopsida</taxon>
        <taxon>Zingiberales</taxon>
        <taxon>Musaceae</taxon>
        <taxon>Ensete</taxon>
    </lineage>
</organism>
<evidence type="ECO:0000313" key="1">
    <source>
        <dbReference type="EMBL" id="RRT54297.1"/>
    </source>
</evidence>
<comment type="caution">
    <text evidence="1">The sequence shown here is derived from an EMBL/GenBank/DDBJ whole genome shotgun (WGS) entry which is preliminary data.</text>
</comment>
<evidence type="ECO:0000313" key="2">
    <source>
        <dbReference type="Proteomes" id="UP000287651"/>
    </source>
</evidence>
<protein>
    <submittedName>
        <fullName evidence="1">Uncharacterized protein</fullName>
    </submittedName>
</protein>
<gene>
    <name evidence="1" type="ORF">B296_00029577</name>
</gene>
<accession>A0A426YRD9</accession>
<name>A0A426YRD9_ENSVE</name>
<dbReference type="Proteomes" id="UP000287651">
    <property type="component" value="Unassembled WGS sequence"/>
</dbReference>
<dbReference type="AlphaFoldDB" id="A0A426YRD9"/>
<reference evidence="1 2" key="1">
    <citation type="journal article" date="2014" name="Agronomy (Basel)">
        <title>A Draft Genome Sequence for Ensete ventricosum, the Drought-Tolerant Tree Against Hunger.</title>
        <authorList>
            <person name="Harrison J."/>
            <person name="Moore K.A."/>
            <person name="Paszkiewicz K."/>
            <person name="Jones T."/>
            <person name="Grant M."/>
            <person name="Ambacheew D."/>
            <person name="Muzemil S."/>
            <person name="Studholme D.J."/>
        </authorList>
    </citation>
    <scope>NUCLEOTIDE SEQUENCE [LARGE SCALE GENOMIC DNA]</scope>
</reference>
<proteinExistence type="predicted"/>